<feature type="transmembrane region" description="Helical" evidence="1">
    <location>
        <begin position="13"/>
        <end position="32"/>
    </location>
</feature>
<evidence type="ECO:0000256" key="1">
    <source>
        <dbReference type="SAM" id="Phobius"/>
    </source>
</evidence>
<dbReference type="EMBL" id="JANDBD010000010">
    <property type="protein sequence ID" value="MCP9275064.1"/>
    <property type="molecule type" value="Genomic_DNA"/>
</dbReference>
<protein>
    <submittedName>
        <fullName evidence="2">Pr6Pr family membrane protein</fullName>
    </submittedName>
</protein>
<keyword evidence="1" id="KW-1133">Transmembrane helix</keyword>
<dbReference type="InterPro" id="IPR049713">
    <property type="entry name" value="Pr6Pr-like"/>
</dbReference>
<sequence length="202" mass="21719">MPAQRDPRNPVRLGLRIAIVGSVLFALIVVELTSRSGVMWRLITFTYQANIFAAAYYAWTLVSPKADARTGLRGAVVLYVVVAGLIWNLFLTERSMGYTPANLLLHVVVPVVALADWLLVGRGTAAARWWQPFAWLSYPAAYGVVAVVVLNRAGRRAPYFFLDPTSVGVTAVALNIALLGAGILGLGFVLLALTRAPAANVA</sequence>
<feature type="transmembrane region" description="Helical" evidence="1">
    <location>
        <begin position="103"/>
        <end position="121"/>
    </location>
</feature>
<organism evidence="2 3">
    <name type="scientific">Mycolicibacterium arenosum</name>
    <dbReference type="NCBI Taxonomy" id="2952157"/>
    <lineage>
        <taxon>Bacteria</taxon>
        <taxon>Bacillati</taxon>
        <taxon>Actinomycetota</taxon>
        <taxon>Actinomycetes</taxon>
        <taxon>Mycobacteriales</taxon>
        <taxon>Mycobacteriaceae</taxon>
        <taxon>Mycolicibacterium</taxon>
    </lineage>
</organism>
<feature type="transmembrane region" description="Helical" evidence="1">
    <location>
        <begin position="38"/>
        <end position="59"/>
    </location>
</feature>
<dbReference type="Proteomes" id="UP001651690">
    <property type="component" value="Unassembled WGS sequence"/>
</dbReference>
<reference evidence="2 3" key="1">
    <citation type="submission" date="2022-06" db="EMBL/GenBank/DDBJ databases">
        <title>Mycolicibacterium sp. CAU 1645 isolated from seawater.</title>
        <authorList>
            <person name="Kim W."/>
        </authorList>
    </citation>
    <scope>NUCLEOTIDE SEQUENCE [LARGE SCALE GENOMIC DNA]</scope>
    <source>
        <strain evidence="2 3">CAU 1645</strain>
    </source>
</reference>
<keyword evidence="1" id="KW-0812">Transmembrane</keyword>
<evidence type="ECO:0000313" key="2">
    <source>
        <dbReference type="EMBL" id="MCP9275064.1"/>
    </source>
</evidence>
<gene>
    <name evidence="2" type="ORF">NM203_23010</name>
</gene>
<evidence type="ECO:0000313" key="3">
    <source>
        <dbReference type="Proteomes" id="UP001651690"/>
    </source>
</evidence>
<name>A0ABT1M7B1_9MYCO</name>
<feature type="transmembrane region" description="Helical" evidence="1">
    <location>
        <begin position="171"/>
        <end position="193"/>
    </location>
</feature>
<accession>A0ABT1M7B1</accession>
<feature type="transmembrane region" description="Helical" evidence="1">
    <location>
        <begin position="133"/>
        <end position="151"/>
    </location>
</feature>
<proteinExistence type="predicted"/>
<keyword evidence="1" id="KW-0472">Membrane</keyword>
<dbReference type="NCBIfam" id="NF038065">
    <property type="entry name" value="Pr6Pr"/>
    <property type="match status" value="1"/>
</dbReference>
<feature type="transmembrane region" description="Helical" evidence="1">
    <location>
        <begin position="71"/>
        <end position="91"/>
    </location>
</feature>
<comment type="caution">
    <text evidence="2">The sequence shown here is derived from an EMBL/GenBank/DDBJ whole genome shotgun (WGS) entry which is preliminary data.</text>
</comment>
<keyword evidence="3" id="KW-1185">Reference proteome</keyword>